<gene>
    <name evidence="1" type="ORF">SAMN04489750_0932</name>
</gene>
<organism evidence="1 2">
    <name type="scientific">Branchiibius hedensis</name>
    <dbReference type="NCBI Taxonomy" id="672460"/>
    <lineage>
        <taxon>Bacteria</taxon>
        <taxon>Bacillati</taxon>
        <taxon>Actinomycetota</taxon>
        <taxon>Actinomycetes</taxon>
        <taxon>Micrococcales</taxon>
        <taxon>Dermacoccaceae</taxon>
        <taxon>Branchiibius</taxon>
    </lineage>
</organism>
<name>A0A2Y8ZUU7_9MICO</name>
<evidence type="ECO:0000313" key="1">
    <source>
        <dbReference type="EMBL" id="SSA33647.1"/>
    </source>
</evidence>
<proteinExistence type="predicted"/>
<keyword evidence="2" id="KW-1185">Reference proteome</keyword>
<protein>
    <submittedName>
        <fullName evidence="1">Uncharacterized protein</fullName>
    </submittedName>
</protein>
<accession>A0A2Y8ZUU7</accession>
<reference evidence="2" key="1">
    <citation type="submission" date="2016-10" db="EMBL/GenBank/DDBJ databases">
        <authorList>
            <person name="Varghese N."/>
            <person name="Submissions S."/>
        </authorList>
    </citation>
    <scope>NUCLEOTIDE SEQUENCE [LARGE SCALE GENOMIC DNA]</scope>
    <source>
        <strain evidence="2">DSM 22951</strain>
    </source>
</reference>
<dbReference type="EMBL" id="UESZ01000001">
    <property type="protein sequence ID" value="SSA33647.1"/>
    <property type="molecule type" value="Genomic_DNA"/>
</dbReference>
<dbReference type="AlphaFoldDB" id="A0A2Y8ZUU7"/>
<evidence type="ECO:0000313" key="2">
    <source>
        <dbReference type="Proteomes" id="UP000250028"/>
    </source>
</evidence>
<dbReference type="Proteomes" id="UP000250028">
    <property type="component" value="Unassembled WGS sequence"/>
</dbReference>
<sequence length="78" mass="8701">MSPRSYPDEVLVECRNCPVRQTHCADCMVTALWQLPVPQRLDDRERRAVDLLVGHGLVSVAGAAEAHVHDERVRRGVG</sequence>